<dbReference type="RefSeq" id="WP_193748725.1">
    <property type="nucleotide sequence ID" value="NZ_AOUH01000022.1"/>
</dbReference>
<protein>
    <submittedName>
        <fullName evidence="2">Uncharacterized protein</fullName>
    </submittedName>
</protein>
<dbReference type="EMBL" id="LT599583">
    <property type="protein sequence ID" value="SBW79910.1"/>
    <property type="molecule type" value="Genomic_DNA"/>
</dbReference>
<feature type="region of interest" description="Disordered" evidence="1">
    <location>
        <begin position="496"/>
        <end position="525"/>
    </location>
</feature>
<evidence type="ECO:0000313" key="2">
    <source>
        <dbReference type="EMBL" id="SBW79910.1"/>
    </source>
</evidence>
<accession>A0A1D3JV13</accession>
<dbReference type="AlphaFoldDB" id="A0A1D3JV13"/>
<reference evidence="3" key="1">
    <citation type="submission" date="2016-07" db="EMBL/GenBank/DDBJ databases">
        <authorList>
            <person name="Florea S."/>
            <person name="Webb J.S."/>
            <person name="Jaromczyk J."/>
            <person name="Schardl C.L."/>
        </authorList>
    </citation>
    <scope>NUCLEOTIDE SEQUENCE [LARGE SCALE GENOMIC DNA]</scope>
    <source>
        <strain evidence="3">1YdBTEX2</strain>
    </source>
</reference>
<evidence type="ECO:0000313" key="3">
    <source>
        <dbReference type="Proteomes" id="UP000245431"/>
    </source>
</evidence>
<proteinExistence type="predicted"/>
<gene>
    <name evidence="2" type="ORF">PVE_R1G2024</name>
</gene>
<name>A0A1D3JV13_PSEVE</name>
<evidence type="ECO:0000256" key="1">
    <source>
        <dbReference type="SAM" id="MobiDB-lite"/>
    </source>
</evidence>
<sequence>MTIYAGDAPVLDRRTMLDIPADAGEVWDASFGGAFSTNPSSAIIRTEQLGQAQEGLRLTGDTESILVPPRNEPDTPLMDAQAARDKVSGMGLDIKIPEQGIRQGALDILIDRHREQAARQQVMTRANGGSFGTQLGASVAASLLDPLNIASAFVPVVGEVRYAALLGRAATPLARAGVRAGVGAVEGAVGAAIIEPLPLIAAGMDQTEYGLSDSLANIAMGGLLGGGLHTVGGAVSDALRWRIATEPTPQVESVLNTADRQTPQPLRATDFERIFDQDPETALRGALARDIEADGATLYRNAERQAIDEIRPTLTGERVGNVADLRVERVALTQRAMGLDATFKDLAREFQGQRMTRKQAERAARDTIAAQREQIGARQAEINTTLERNRAGEFDRRDLGLIERGEVPERLRPQIEARAKQIMQGYQQRPLGSAIRTARETAQDADWTVRDSALRTAVAQAVSGRDVDVQALFDLEAPGKAAGALEYVKRPLARRVDPEGQAESLRADSMPKAQPQDDFEATRQQFEEDEALVKEMLDQLPEKDRADVLAASRDEADAAQAQTNRAEQYSKAYRAAAVCDIRNGQ</sequence>
<feature type="region of interest" description="Disordered" evidence="1">
    <location>
        <begin position="544"/>
        <end position="569"/>
    </location>
</feature>
<organism evidence="2 3">
    <name type="scientific">Pseudomonas veronii 1YdBTEX2</name>
    <dbReference type="NCBI Taxonomy" id="1295141"/>
    <lineage>
        <taxon>Bacteria</taxon>
        <taxon>Pseudomonadati</taxon>
        <taxon>Pseudomonadota</taxon>
        <taxon>Gammaproteobacteria</taxon>
        <taxon>Pseudomonadales</taxon>
        <taxon>Pseudomonadaceae</taxon>
        <taxon>Pseudomonas</taxon>
    </lineage>
</organism>
<dbReference type="Proteomes" id="UP000245431">
    <property type="component" value="Chromosome PVE_r1"/>
</dbReference>
<feature type="compositionally biased region" description="Basic and acidic residues" evidence="1">
    <location>
        <begin position="544"/>
        <end position="556"/>
    </location>
</feature>